<evidence type="ECO:0000259" key="7">
    <source>
        <dbReference type="Pfam" id="PF00155"/>
    </source>
</evidence>
<dbReference type="FunFam" id="3.40.640.10:FF:000033">
    <property type="entry name" value="Aspartate aminotransferase"/>
    <property type="match status" value="1"/>
</dbReference>
<dbReference type="Gene3D" id="3.40.640.10">
    <property type="entry name" value="Type I PLP-dependent aspartate aminotransferase-like (Major domain)"/>
    <property type="match status" value="1"/>
</dbReference>
<dbReference type="STRING" id="393762.SAMN05660472_02279"/>
<comment type="cofactor">
    <cofactor evidence="1 6">
        <name>pyridoxal 5'-phosphate</name>
        <dbReference type="ChEBI" id="CHEBI:597326"/>
    </cofactor>
</comment>
<dbReference type="GO" id="GO:0030170">
    <property type="term" value="F:pyridoxal phosphate binding"/>
    <property type="evidence" value="ECO:0007669"/>
    <property type="project" value="InterPro"/>
</dbReference>
<dbReference type="EMBL" id="FNFP01000005">
    <property type="protein sequence ID" value="SDK92968.1"/>
    <property type="molecule type" value="Genomic_DNA"/>
</dbReference>
<evidence type="ECO:0000313" key="8">
    <source>
        <dbReference type="EMBL" id="SDK92968.1"/>
    </source>
</evidence>
<dbReference type="OrthoDB" id="9802328at2"/>
<dbReference type="PANTHER" id="PTHR46383">
    <property type="entry name" value="ASPARTATE AMINOTRANSFERASE"/>
    <property type="match status" value="1"/>
</dbReference>
<dbReference type="PROSITE" id="PS00105">
    <property type="entry name" value="AA_TRANSFER_CLASS_1"/>
    <property type="match status" value="1"/>
</dbReference>
<dbReference type="InterPro" id="IPR050596">
    <property type="entry name" value="AspAT/PAT-like"/>
</dbReference>
<dbReference type="RefSeq" id="WP_090553814.1">
    <property type="nucleotide sequence ID" value="NZ_FNFP01000005.1"/>
</dbReference>
<dbReference type="PANTHER" id="PTHR46383:SF1">
    <property type="entry name" value="ASPARTATE AMINOTRANSFERASE"/>
    <property type="match status" value="1"/>
</dbReference>
<comment type="similarity">
    <text evidence="2 6">Belongs to the class-I pyridoxal-phosphate-dependent aminotransferase family.</text>
</comment>
<reference evidence="8 9" key="1">
    <citation type="submission" date="2016-10" db="EMBL/GenBank/DDBJ databases">
        <authorList>
            <person name="de Groot N.N."/>
        </authorList>
    </citation>
    <scope>NUCLEOTIDE SEQUENCE [LARGE SCALE GENOMIC DNA]</scope>
    <source>
        <strain evidence="8 9">DSM 18346</strain>
    </source>
</reference>
<evidence type="ECO:0000256" key="6">
    <source>
        <dbReference type="RuleBase" id="RU000481"/>
    </source>
</evidence>
<feature type="domain" description="Aminotransferase class I/classII large" evidence="7">
    <location>
        <begin position="30"/>
        <end position="379"/>
    </location>
</feature>
<dbReference type="InterPro" id="IPR004838">
    <property type="entry name" value="NHTrfase_class1_PyrdxlP-BS"/>
</dbReference>
<keyword evidence="9" id="KW-1185">Reference proteome</keyword>
<evidence type="ECO:0000256" key="2">
    <source>
        <dbReference type="ARBA" id="ARBA00007441"/>
    </source>
</evidence>
<sequence>MKHKFISKRYWNDISTPMGESGDLTRKYEDLINFSLGDPDYTTDERIIEAAFKDAKNGHTHYTDFLGDLELREEILKYYKTQYQYEVALEECMVTTSGCHAMWLVLESILDDGDEVIIHEPYFTPYPQQIRLARGVPVVLETYEEAGFEVESQRLEKLITNRTKAIIINTPNNPTGTCFSKKTLEEIGKIAIKHDLLIIADDIYTAFSYAEPFIPITILKEMKERTITIGSFSKDYAMTGWRIGYVLAPSFIIETMKDVNENNVFTAPSISQRAAFHGLKLRDKVQPPMIEEYKNRIYYAYERISKIPNMSVLPPRGSLYMFINIKGTGLTSKEVVDRLLEEAHILVLPGNAFGNCGEGYIRIAVTVGVEKLKEAFDRIEKMDIFSLK</sequence>
<dbReference type="NCBIfam" id="NF004975">
    <property type="entry name" value="PRK06348.1"/>
    <property type="match status" value="1"/>
</dbReference>
<proteinExistence type="inferred from homology"/>
<evidence type="ECO:0000256" key="1">
    <source>
        <dbReference type="ARBA" id="ARBA00001933"/>
    </source>
</evidence>
<evidence type="ECO:0000313" key="9">
    <source>
        <dbReference type="Proteomes" id="UP000198718"/>
    </source>
</evidence>
<name>A0A1G9FX83_9FIRM</name>
<accession>A0A1G9FX83</accession>
<evidence type="ECO:0000256" key="4">
    <source>
        <dbReference type="ARBA" id="ARBA00022679"/>
    </source>
</evidence>
<dbReference type="EC" id="2.6.1.-" evidence="6"/>
<evidence type="ECO:0000256" key="5">
    <source>
        <dbReference type="ARBA" id="ARBA00022898"/>
    </source>
</evidence>
<dbReference type="InterPro" id="IPR015424">
    <property type="entry name" value="PyrdxlP-dep_Trfase"/>
</dbReference>
<dbReference type="Gene3D" id="3.90.1150.10">
    <property type="entry name" value="Aspartate Aminotransferase, domain 1"/>
    <property type="match status" value="1"/>
</dbReference>
<keyword evidence="5" id="KW-0663">Pyridoxal phosphate</keyword>
<dbReference type="InterPro" id="IPR015422">
    <property type="entry name" value="PyrdxlP-dep_Trfase_small"/>
</dbReference>
<dbReference type="Pfam" id="PF00155">
    <property type="entry name" value="Aminotran_1_2"/>
    <property type="match status" value="1"/>
</dbReference>
<dbReference type="SUPFAM" id="SSF53383">
    <property type="entry name" value="PLP-dependent transferases"/>
    <property type="match status" value="1"/>
</dbReference>
<dbReference type="InterPro" id="IPR004839">
    <property type="entry name" value="Aminotransferase_I/II_large"/>
</dbReference>
<keyword evidence="4 6" id="KW-0808">Transferase</keyword>
<protein>
    <recommendedName>
        <fullName evidence="6">Aminotransferase</fullName>
        <ecNumber evidence="6">2.6.1.-</ecNumber>
    </recommendedName>
</protein>
<keyword evidence="3 6" id="KW-0032">Aminotransferase</keyword>
<organism evidence="8 9">
    <name type="scientific">Natronincola ferrireducens</name>
    <dbReference type="NCBI Taxonomy" id="393762"/>
    <lineage>
        <taxon>Bacteria</taxon>
        <taxon>Bacillati</taxon>
        <taxon>Bacillota</taxon>
        <taxon>Clostridia</taxon>
        <taxon>Peptostreptococcales</taxon>
        <taxon>Natronincolaceae</taxon>
        <taxon>Natronincola</taxon>
    </lineage>
</organism>
<dbReference type="InterPro" id="IPR015421">
    <property type="entry name" value="PyrdxlP-dep_Trfase_major"/>
</dbReference>
<gene>
    <name evidence="8" type="ORF">SAMN05660472_02279</name>
</gene>
<dbReference type="CDD" id="cd00609">
    <property type="entry name" value="AAT_like"/>
    <property type="match status" value="1"/>
</dbReference>
<dbReference type="GO" id="GO:0008483">
    <property type="term" value="F:transaminase activity"/>
    <property type="evidence" value="ECO:0007669"/>
    <property type="project" value="UniProtKB-KW"/>
</dbReference>
<dbReference type="AlphaFoldDB" id="A0A1G9FX83"/>
<dbReference type="Proteomes" id="UP000198718">
    <property type="component" value="Unassembled WGS sequence"/>
</dbReference>
<dbReference type="GO" id="GO:0006520">
    <property type="term" value="P:amino acid metabolic process"/>
    <property type="evidence" value="ECO:0007669"/>
    <property type="project" value="InterPro"/>
</dbReference>
<evidence type="ECO:0000256" key="3">
    <source>
        <dbReference type="ARBA" id="ARBA00022576"/>
    </source>
</evidence>